<dbReference type="Pfam" id="PF01288">
    <property type="entry name" value="HPPK"/>
    <property type="match status" value="1"/>
</dbReference>
<dbReference type="SUPFAM" id="SSF55083">
    <property type="entry name" value="6-hydroxymethyl-7,8-dihydropterin pyrophosphokinase, HPPK"/>
    <property type="match status" value="1"/>
</dbReference>
<evidence type="ECO:0000259" key="9">
    <source>
        <dbReference type="PROSITE" id="PS00794"/>
    </source>
</evidence>
<evidence type="ECO:0000256" key="7">
    <source>
        <dbReference type="ARBA" id="ARBA00022840"/>
    </source>
</evidence>
<reference evidence="10 11" key="1">
    <citation type="submission" date="2024-06" db="EMBL/GenBank/DDBJ databases">
        <title>Genomic Encyclopedia of Type Strains, Phase IV (KMG-IV): sequencing the most valuable type-strain genomes for metagenomic binning, comparative biology and taxonomic classification.</title>
        <authorList>
            <person name="Goeker M."/>
        </authorList>
    </citation>
    <scope>NUCLEOTIDE SEQUENCE [LARGE SCALE GENOMIC DNA]</scope>
    <source>
        <strain evidence="10 11">DSM 23520</strain>
    </source>
</reference>
<evidence type="ECO:0000256" key="6">
    <source>
        <dbReference type="ARBA" id="ARBA00022777"/>
    </source>
</evidence>
<dbReference type="InterPro" id="IPR035907">
    <property type="entry name" value="Hppk_sf"/>
</dbReference>
<dbReference type="EC" id="2.7.6.3" evidence="3"/>
<evidence type="ECO:0000256" key="3">
    <source>
        <dbReference type="ARBA" id="ARBA00013253"/>
    </source>
</evidence>
<evidence type="ECO:0000313" key="11">
    <source>
        <dbReference type="Proteomes" id="UP001549167"/>
    </source>
</evidence>
<evidence type="ECO:0000256" key="1">
    <source>
        <dbReference type="ARBA" id="ARBA00000198"/>
    </source>
</evidence>
<proteinExistence type="predicted"/>
<keyword evidence="4 10" id="KW-0808">Transferase</keyword>
<dbReference type="GO" id="GO:0003848">
    <property type="term" value="F:2-amino-4-hydroxy-6-hydroxymethyldihydropteridine diphosphokinase activity"/>
    <property type="evidence" value="ECO:0007669"/>
    <property type="project" value="UniProtKB-EC"/>
</dbReference>
<evidence type="ECO:0000256" key="8">
    <source>
        <dbReference type="ARBA" id="ARBA00022909"/>
    </source>
</evidence>
<keyword evidence="6" id="KW-0418">Kinase</keyword>
<evidence type="ECO:0000256" key="5">
    <source>
        <dbReference type="ARBA" id="ARBA00022741"/>
    </source>
</evidence>
<keyword evidence="7" id="KW-0067">ATP-binding</keyword>
<feature type="domain" description="7,8-dihydro-6-hydroxymethylpterin-pyrophosphokinase" evidence="9">
    <location>
        <begin position="89"/>
        <end position="100"/>
    </location>
</feature>
<dbReference type="PROSITE" id="PS00794">
    <property type="entry name" value="HPPK"/>
    <property type="match status" value="1"/>
</dbReference>
<dbReference type="EMBL" id="JBEPMX010000009">
    <property type="protein sequence ID" value="MET3683739.1"/>
    <property type="molecule type" value="Genomic_DNA"/>
</dbReference>
<dbReference type="RefSeq" id="WP_354220418.1">
    <property type="nucleotide sequence ID" value="NZ_JBEPMX010000009.1"/>
</dbReference>
<dbReference type="PANTHER" id="PTHR43071">
    <property type="entry name" value="2-AMINO-4-HYDROXY-6-HYDROXYMETHYLDIHYDROPTERIDINE PYROPHOSPHOKINASE"/>
    <property type="match status" value="1"/>
</dbReference>
<name>A0ABV2KWJ9_9BACI</name>
<dbReference type="CDD" id="cd00483">
    <property type="entry name" value="HPPK"/>
    <property type="match status" value="1"/>
</dbReference>
<evidence type="ECO:0000256" key="2">
    <source>
        <dbReference type="ARBA" id="ARBA00005051"/>
    </source>
</evidence>
<keyword evidence="8" id="KW-0289">Folate biosynthesis</keyword>
<sequence>MSYRSFIALGSNIEPRESFLAEAIEMLANDPTVAVNGTSKVYQTAPVGYTNQASFLNMVVEVETTRTPEDLLTLTQSIEMDVGREKTFRNGPRQIDLDILWYEGTYVDTAELTVPHPRMTERAFVLIPLHDLAPYIKVNDQRVEELVNRLDYHERAGVEYYAEHVTKMDNPDY</sequence>
<organism evidence="10 11">
    <name type="scientific">Alkalibacillus flavidus</name>
    <dbReference type="NCBI Taxonomy" id="546021"/>
    <lineage>
        <taxon>Bacteria</taxon>
        <taxon>Bacillati</taxon>
        <taxon>Bacillota</taxon>
        <taxon>Bacilli</taxon>
        <taxon>Bacillales</taxon>
        <taxon>Bacillaceae</taxon>
        <taxon>Alkalibacillus</taxon>
    </lineage>
</organism>
<accession>A0ABV2KWJ9</accession>
<evidence type="ECO:0000313" key="10">
    <source>
        <dbReference type="EMBL" id="MET3683739.1"/>
    </source>
</evidence>
<comment type="caution">
    <text evidence="10">The sequence shown here is derived from an EMBL/GenBank/DDBJ whole genome shotgun (WGS) entry which is preliminary data.</text>
</comment>
<keyword evidence="5" id="KW-0547">Nucleotide-binding</keyword>
<dbReference type="InterPro" id="IPR000550">
    <property type="entry name" value="Hppk"/>
</dbReference>
<comment type="pathway">
    <text evidence="2">Cofactor biosynthesis; tetrahydrofolate biosynthesis; 2-amino-4-hydroxy-6-hydroxymethyl-7,8-dihydropteridine diphosphate from 7,8-dihydroneopterin triphosphate: step 4/4.</text>
</comment>
<keyword evidence="11" id="KW-1185">Reference proteome</keyword>
<protein>
    <recommendedName>
        <fullName evidence="3">2-amino-4-hydroxy-6-hydroxymethyldihydropteridine diphosphokinase</fullName>
        <ecNumber evidence="3">2.7.6.3</ecNumber>
    </recommendedName>
</protein>
<dbReference type="NCBIfam" id="TIGR01498">
    <property type="entry name" value="folK"/>
    <property type="match status" value="1"/>
</dbReference>
<evidence type="ECO:0000256" key="4">
    <source>
        <dbReference type="ARBA" id="ARBA00022679"/>
    </source>
</evidence>
<comment type="catalytic activity">
    <reaction evidence="1">
        <text>6-hydroxymethyl-7,8-dihydropterin + ATP = (7,8-dihydropterin-6-yl)methyl diphosphate + AMP + H(+)</text>
        <dbReference type="Rhea" id="RHEA:11412"/>
        <dbReference type="ChEBI" id="CHEBI:15378"/>
        <dbReference type="ChEBI" id="CHEBI:30616"/>
        <dbReference type="ChEBI" id="CHEBI:44841"/>
        <dbReference type="ChEBI" id="CHEBI:72950"/>
        <dbReference type="ChEBI" id="CHEBI:456215"/>
        <dbReference type="EC" id="2.7.6.3"/>
    </reaction>
</comment>
<dbReference type="Proteomes" id="UP001549167">
    <property type="component" value="Unassembled WGS sequence"/>
</dbReference>
<dbReference type="PANTHER" id="PTHR43071:SF1">
    <property type="entry name" value="2-AMINO-4-HYDROXY-6-HYDROXYMETHYLDIHYDROPTERIDINE PYROPHOSPHOKINASE"/>
    <property type="match status" value="1"/>
</dbReference>
<gene>
    <name evidence="10" type="ORF">ABID56_001849</name>
</gene>
<dbReference type="Gene3D" id="3.30.70.560">
    <property type="entry name" value="7,8-Dihydro-6-hydroxymethylpterin-pyrophosphokinase HPPK"/>
    <property type="match status" value="1"/>
</dbReference>